<evidence type="ECO:0000313" key="1">
    <source>
        <dbReference type="EMBL" id="KAI5680688.1"/>
    </source>
</evidence>
<evidence type="ECO:0000313" key="2">
    <source>
        <dbReference type="Proteomes" id="UP001060085"/>
    </source>
</evidence>
<protein>
    <submittedName>
        <fullName evidence="1">Uncharacterized protein</fullName>
    </submittedName>
</protein>
<dbReference type="Proteomes" id="UP001060085">
    <property type="component" value="Linkage Group LG01"/>
</dbReference>
<organism evidence="1 2">
    <name type="scientific">Catharanthus roseus</name>
    <name type="common">Madagascar periwinkle</name>
    <name type="synonym">Vinca rosea</name>
    <dbReference type="NCBI Taxonomy" id="4058"/>
    <lineage>
        <taxon>Eukaryota</taxon>
        <taxon>Viridiplantae</taxon>
        <taxon>Streptophyta</taxon>
        <taxon>Embryophyta</taxon>
        <taxon>Tracheophyta</taxon>
        <taxon>Spermatophyta</taxon>
        <taxon>Magnoliopsida</taxon>
        <taxon>eudicotyledons</taxon>
        <taxon>Gunneridae</taxon>
        <taxon>Pentapetalae</taxon>
        <taxon>asterids</taxon>
        <taxon>lamiids</taxon>
        <taxon>Gentianales</taxon>
        <taxon>Apocynaceae</taxon>
        <taxon>Rauvolfioideae</taxon>
        <taxon>Vinceae</taxon>
        <taxon>Catharanthinae</taxon>
        <taxon>Catharanthus</taxon>
    </lineage>
</organism>
<keyword evidence="2" id="KW-1185">Reference proteome</keyword>
<dbReference type="EMBL" id="CM044701">
    <property type="protein sequence ID" value="KAI5680688.1"/>
    <property type="molecule type" value="Genomic_DNA"/>
</dbReference>
<reference evidence="2" key="1">
    <citation type="journal article" date="2023" name="Nat. Plants">
        <title>Single-cell RNA sequencing provides a high-resolution roadmap for understanding the multicellular compartmentation of specialized metabolism.</title>
        <authorList>
            <person name="Sun S."/>
            <person name="Shen X."/>
            <person name="Li Y."/>
            <person name="Li Y."/>
            <person name="Wang S."/>
            <person name="Li R."/>
            <person name="Zhang H."/>
            <person name="Shen G."/>
            <person name="Guo B."/>
            <person name="Wei J."/>
            <person name="Xu J."/>
            <person name="St-Pierre B."/>
            <person name="Chen S."/>
            <person name="Sun C."/>
        </authorList>
    </citation>
    <scope>NUCLEOTIDE SEQUENCE [LARGE SCALE GENOMIC DNA]</scope>
</reference>
<comment type="caution">
    <text evidence="1">The sequence shown here is derived from an EMBL/GenBank/DDBJ whole genome shotgun (WGS) entry which is preliminary data.</text>
</comment>
<name>A0ACC0C7B4_CATRO</name>
<accession>A0ACC0C7B4</accession>
<proteinExistence type="predicted"/>
<sequence>MEDINSPDPSHIIHSASFFKPLMITFIGIVSTSVALLLYHYILVKFFLRRRPQQPITAANNHLTQPGNQQPLTKGVDQKILQTIPILPYSIEELGHQFRADQTECVVCLGELERGEMVRLLPNCKHAFHLPCIDQWFVAHSNCPICRSPMLAVKFDPPPAPQLPPFVDENRLLFQPAPPSDPEPEHRVITYTNGEDASSSRKQFESGGFLRHCGSLALPPIDQQKRRGSSRRRLITGLKRSLSLDQSYSVIIDIVGPNCSSIPSPKDDSVNSRLYRTRSVKNSSDSLPPKLPRSSSRLPPILGRKPDQILPY</sequence>
<gene>
    <name evidence="1" type="ORF">M9H77_01915</name>
</gene>